<evidence type="ECO:0000256" key="1">
    <source>
        <dbReference type="SAM" id="MobiDB-lite"/>
    </source>
</evidence>
<organism evidence="2 3">
    <name type="scientific">Paeniglutamicibacter sulfureus</name>
    <dbReference type="NCBI Taxonomy" id="43666"/>
    <lineage>
        <taxon>Bacteria</taxon>
        <taxon>Bacillati</taxon>
        <taxon>Actinomycetota</taxon>
        <taxon>Actinomycetes</taxon>
        <taxon>Micrococcales</taxon>
        <taxon>Micrococcaceae</taxon>
        <taxon>Paeniglutamicibacter</taxon>
    </lineage>
</organism>
<dbReference type="RefSeq" id="WP_310291188.1">
    <property type="nucleotide sequence ID" value="NZ_BAAAWO010000001.1"/>
</dbReference>
<proteinExistence type="predicted"/>
<dbReference type="EMBL" id="JAVDYI010000001">
    <property type="protein sequence ID" value="MDR7359019.1"/>
    <property type="molecule type" value="Genomic_DNA"/>
</dbReference>
<reference evidence="2 3" key="1">
    <citation type="submission" date="2023-07" db="EMBL/GenBank/DDBJ databases">
        <title>Sequencing the genomes of 1000 actinobacteria strains.</title>
        <authorList>
            <person name="Klenk H.-P."/>
        </authorList>
    </citation>
    <scope>NUCLEOTIDE SEQUENCE [LARGE SCALE GENOMIC DNA]</scope>
    <source>
        <strain evidence="2 3">DSM 20167</strain>
    </source>
</reference>
<name>A0ABU2BK44_9MICC</name>
<dbReference type="Proteomes" id="UP001183817">
    <property type="component" value="Unassembled WGS sequence"/>
</dbReference>
<evidence type="ECO:0000313" key="3">
    <source>
        <dbReference type="Proteomes" id="UP001183817"/>
    </source>
</evidence>
<feature type="region of interest" description="Disordered" evidence="1">
    <location>
        <begin position="1"/>
        <end position="25"/>
    </location>
</feature>
<protein>
    <submittedName>
        <fullName evidence="2">Uncharacterized protein</fullName>
    </submittedName>
</protein>
<sequence>MKSSDSAKNESQGIEPSVFELNATPEEQLEYFTVERRRTAVPREIELPDPENLNDED</sequence>
<keyword evidence="3" id="KW-1185">Reference proteome</keyword>
<gene>
    <name evidence="2" type="ORF">J2S64_002710</name>
</gene>
<comment type="caution">
    <text evidence="2">The sequence shown here is derived from an EMBL/GenBank/DDBJ whole genome shotgun (WGS) entry which is preliminary data.</text>
</comment>
<evidence type="ECO:0000313" key="2">
    <source>
        <dbReference type="EMBL" id="MDR7359019.1"/>
    </source>
</evidence>
<accession>A0ABU2BK44</accession>